<evidence type="ECO:0000313" key="2">
    <source>
        <dbReference type="EMBL" id="TXG75827.1"/>
    </source>
</evidence>
<evidence type="ECO:0000256" key="1">
    <source>
        <dbReference type="SAM" id="MobiDB-lite"/>
    </source>
</evidence>
<name>A0A5C7J2T7_9BACT</name>
<evidence type="ECO:0008006" key="4">
    <source>
        <dbReference type="Google" id="ProtNLM"/>
    </source>
</evidence>
<organism evidence="2 3">
    <name type="scientific">Candidatus Dojkabacteria bacterium</name>
    <dbReference type="NCBI Taxonomy" id="2099670"/>
    <lineage>
        <taxon>Bacteria</taxon>
        <taxon>Candidatus Dojkabacteria</taxon>
    </lineage>
</organism>
<sequence>MRKPGNPTGKGGFKKGGSGNPGGKRKDTKAFIEECKEHAEEAIKTLLDCLRDKHSASARIKAAEIIIQYAHGKPSQNVQVSGLDGKDLIPANLINTPPPLDRQEWIKNYNQALVQSLSQ</sequence>
<dbReference type="Proteomes" id="UP000321026">
    <property type="component" value="Unassembled WGS sequence"/>
</dbReference>
<accession>A0A5C7J2T7</accession>
<gene>
    <name evidence="2" type="ORF">E6Q11_06440</name>
</gene>
<dbReference type="EMBL" id="SSDS01000101">
    <property type="protein sequence ID" value="TXG75827.1"/>
    <property type="molecule type" value="Genomic_DNA"/>
</dbReference>
<feature type="compositionally biased region" description="Gly residues" evidence="1">
    <location>
        <begin position="8"/>
        <end position="22"/>
    </location>
</feature>
<dbReference type="AlphaFoldDB" id="A0A5C7J2T7"/>
<comment type="caution">
    <text evidence="2">The sequence shown here is derived from an EMBL/GenBank/DDBJ whole genome shotgun (WGS) entry which is preliminary data.</text>
</comment>
<evidence type="ECO:0000313" key="3">
    <source>
        <dbReference type="Proteomes" id="UP000321026"/>
    </source>
</evidence>
<proteinExistence type="predicted"/>
<protein>
    <recommendedName>
        <fullName evidence="4">DUF5681 domain-containing protein</fullName>
    </recommendedName>
</protein>
<feature type="region of interest" description="Disordered" evidence="1">
    <location>
        <begin position="1"/>
        <end position="29"/>
    </location>
</feature>
<reference evidence="2 3" key="1">
    <citation type="submission" date="2018-09" db="EMBL/GenBank/DDBJ databases">
        <title>Metagenome Assembled Genomes from an Advanced Water Purification Facility.</title>
        <authorList>
            <person name="Stamps B.W."/>
            <person name="Spear J.R."/>
        </authorList>
    </citation>
    <scope>NUCLEOTIDE SEQUENCE [LARGE SCALE GENOMIC DNA]</scope>
    <source>
        <strain evidence="2">Bin_63_2</strain>
    </source>
</reference>